<evidence type="ECO:0000256" key="3">
    <source>
        <dbReference type="ARBA" id="ARBA00022448"/>
    </source>
</evidence>
<reference evidence="11" key="1">
    <citation type="submission" date="2025-08" db="UniProtKB">
        <authorList>
            <consortium name="RefSeq"/>
        </authorList>
    </citation>
    <scope>IDENTIFICATION</scope>
</reference>
<proteinExistence type="inferred from homology"/>
<accession>A0ABM1E875</accession>
<dbReference type="InterPro" id="IPR000175">
    <property type="entry name" value="Na/ntran_symport"/>
</dbReference>
<evidence type="ECO:0000256" key="5">
    <source>
        <dbReference type="ARBA" id="ARBA00022847"/>
    </source>
</evidence>
<feature type="transmembrane region" description="Helical" evidence="9">
    <location>
        <begin position="555"/>
        <end position="582"/>
    </location>
</feature>
<evidence type="ECO:0000313" key="10">
    <source>
        <dbReference type="Proteomes" id="UP000695022"/>
    </source>
</evidence>
<organism evidence="10 11">
    <name type="scientific">Priapulus caudatus</name>
    <name type="common">Priapulid worm</name>
    <dbReference type="NCBI Taxonomy" id="37621"/>
    <lineage>
        <taxon>Eukaryota</taxon>
        <taxon>Metazoa</taxon>
        <taxon>Ecdysozoa</taxon>
        <taxon>Scalidophora</taxon>
        <taxon>Priapulida</taxon>
        <taxon>Priapulimorpha</taxon>
        <taxon>Priapulimorphida</taxon>
        <taxon>Priapulidae</taxon>
        <taxon>Priapulus</taxon>
    </lineage>
</organism>
<evidence type="ECO:0000256" key="2">
    <source>
        <dbReference type="ARBA" id="ARBA00006459"/>
    </source>
</evidence>
<dbReference type="PANTHER" id="PTHR11616:SF321">
    <property type="entry name" value="SODIUM-DEPENDENT NUTRIENT AMINO ACID TRANSPORTER 1-RELATED"/>
    <property type="match status" value="1"/>
</dbReference>
<dbReference type="SUPFAM" id="SSF161070">
    <property type="entry name" value="SNF-like"/>
    <property type="match status" value="1"/>
</dbReference>
<keyword evidence="6 9" id="KW-1133">Transmembrane helix</keyword>
<evidence type="ECO:0000256" key="9">
    <source>
        <dbReference type="SAM" id="Phobius"/>
    </source>
</evidence>
<evidence type="ECO:0000256" key="6">
    <source>
        <dbReference type="ARBA" id="ARBA00022989"/>
    </source>
</evidence>
<feature type="transmembrane region" description="Helical" evidence="9">
    <location>
        <begin position="238"/>
        <end position="257"/>
    </location>
</feature>
<dbReference type="GeneID" id="106809724"/>
<dbReference type="Proteomes" id="UP000695022">
    <property type="component" value="Unplaced"/>
</dbReference>
<keyword evidence="5" id="KW-0769">Symport</keyword>
<dbReference type="PRINTS" id="PR00176">
    <property type="entry name" value="NANEUSMPORT"/>
</dbReference>
<feature type="transmembrane region" description="Helical" evidence="9">
    <location>
        <begin position="389"/>
        <end position="416"/>
    </location>
</feature>
<keyword evidence="3" id="KW-0813">Transport</keyword>
<comment type="subcellular location">
    <subcellularLocation>
        <location evidence="1">Membrane</location>
        <topology evidence="1">Multi-pass membrane protein</topology>
    </subcellularLocation>
</comment>
<keyword evidence="8" id="KW-0325">Glycoprotein</keyword>
<feature type="transmembrane region" description="Helical" evidence="9">
    <location>
        <begin position="521"/>
        <end position="543"/>
    </location>
</feature>
<evidence type="ECO:0000256" key="7">
    <source>
        <dbReference type="ARBA" id="ARBA00023136"/>
    </source>
</evidence>
<feature type="transmembrane region" description="Helical" evidence="9">
    <location>
        <begin position="263"/>
        <end position="284"/>
    </location>
</feature>
<keyword evidence="10" id="KW-1185">Reference proteome</keyword>
<sequence>MCCLPFLVHSVRNRILNLVQSVLTYINYTIISRLLHYLITDMANEPVPLDSSSDSGSSCSSGDENKERGNWTGRLDFLLACIGYAVGLGNVWRFPYLCYRNGGGESYKHIAPLYDFSPLPMMKGLGYGMVIVSGIVCIYYNVIITWTLYYMYLSVRESVVPWATCGNPWNTADCRELGNASGDAGYESLSGDNSSSSIVNVSEARSAYVNIPSQEFWTRYVLQISSGIEDMGSVRLELLACLFIAWVLIFVCVSRGIKSSGRVVYFTATFPYVLLTVLLIRGCMLEGAVDGLRFYLQPKWGQLRSFKVWGDAATQIFYSLGPAWGGLITFASFNKFHNNCYRDALLVPLINCGTSVYAGLVVFAILGYLSAMTGLPIEDVVKQGPGLAFVVYPAAIATLPLSPLWACLFFFMLLLVGMDTQFGMFETMTSSLIDEFPQLLRNRKMLFTGFMCFIEFLFGIPCIMNGGMYVLQLMDWYCAAFALMFISLIECIVIGWVYGADRFLTDISVMIDHRPGWWWKLTWCYISPIVVFCLLVFTLVMHTPISYNNYSYPQWAIVIGWMMALSSLVPIPISAVCAVYTAPGNSLWERVRMALRPTPEWGPAIDRYRIEYKQVLHEHGFMKSVPESSAATLVNLREMEPLEI</sequence>
<protein>
    <submittedName>
        <fullName evidence="11">Sodium- and chloride-dependent glycine transporter 1-like</fullName>
    </submittedName>
</protein>
<dbReference type="RefSeq" id="XP_014668396.1">
    <property type="nucleotide sequence ID" value="XM_014812910.1"/>
</dbReference>
<dbReference type="InterPro" id="IPR037272">
    <property type="entry name" value="SNS_sf"/>
</dbReference>
<feature type="transmembrane region" description="Helical" evidence="9">
    <location>
        <begin position="446"/>
        <end position="470"/>
    </location>
</feature>
<keyword evidence="7 9" id="KW-0472">Membrane</keyword>
<evidence type="ECO:0000256" key="8">
    <source>
        <dbReference type="ARBA" id="ARBA00023180"/>
    </source>
</evidence>
<name>A0ABM1E875_PRICU</name>
<evidence type="ECO:0000256" key="4">
    <source>
        <dbReference type="ARBA" id="ARBA00022692"/>
    </source>
</evidence>
<feature type="transmembrane region" description="Helical" evidence="9">
    <location>
        <begin position="125"/>
        <end position="149"/>
    </location>
</feature>
<dbReference type="Pfam" id="PF00209">
    <property type="entry name" value="SNF"/>
    <property type="match status" value="2"/>
</dbReference>
<evidence type="ECO:0000256" key="1">
    <source>
        <dbReference type="ARBA" id="ARBA00004141"/>
    </source>
</evidence>
<evidence type="ECO:0000313" key="11">
    <source>
        <dbReference type="RefSeq" id="XP_014668396.1"/>
    </source>
</evidence>
<keyword evidence="4 9" id="KW-0812">Transmembrane</keyword>
<dbReference type="PANTHER" id="PTHR11616">
    <property type="entry name" value="SODIUM/CHLORIDE DEPENDENT TRANSPORTER"/>
    <property type="match status" value="1"/>
</dbReference>
<dbReference type="PROSITE" id="PS50267">
    <property type="entry name" value="NA_NEUROTRAN_SYMP_3"/>
    <property type="match status" value="1"/>
</dbReference>
<gene>
    <name evidence="11" type="primary">LOC106809724</name>
</gene>
<feature type="transmembrane region" description="Helical" evidence="9">
    <location>
        <begin position="476"/>
        <end position="500"/>
    </location>
</feature>
<feature type="transmembrane region" description="Helical" evidence="9">
    <location>
        <begin position="345"/>
        <end position="369"/>
    </location>
</feature>
<comment type="similarity">
    <text evidence="2">Belongs to the sodium:neurotransmitter symporter (SNF) (TC 2.A.22) family.</text>
</comment>